<protein>
    <submittedName>
        <fullName evidence="1">Uncharacterized protein</fullName>
    </submittedName>
</protein>
<accession>A0A820S3B6</accession>
<name>A0A820S3B6_9BILA</name>
<feature type="non-terminal residue" evidence="1">
    <location>
        <position position="17"/>
    </location>
</feature>
<evidence type="ECO:0000313" key="1">
    <source>
        <dbReference type="EMBL" id="CAF4444074.1"/>
    </source>
</evidence>
<dbReference type="EMBL" id="CAJOAY010034289">
    <property type="protein sequence ID" value="CAF4444074.1"/>
    <property type="molecule type" value="Genomic_DNA"/>
</dbReference>
<dbReference type="Proteomes" id="UP000663881">
    <property type="component" value="Unassembled WGS sequence"/>
</dbReference>
<dbReference type="AlphaFoldDB" id="A0A820S3B6"/>
<evidence type="ECO:0000313" key="2">
    <source>
        <dbReference type="Proteomes" id="UP000663881"/>
    </source>
</evidence>
<reference evidence="1" key="1">
    <citation type="submission" date="2021-02" db="EMBL/GenBank/DDBJ databases">
        <authorList>
            <person name="Nowell W R."/>
        </authorList>
    </citation>
    <scope>NUCLEOTIDE SEQUENCE</scope>
</reference>
<sequence>MSYTDPNSIPPWPHSIN</sequence>
<gene>
    <name evidence="1" type="ORF">OKA104_LOCUS53793</name>
</gene>
<comment type="caution">
    <text evidence="1">The sequence shown here is derived from an EMBL/GenBank/DDBJ whole genome shotgun (WGS) entry which is preliminary data.</text>
</comment>
<proteinExistence type="predicted"/>
<organism evidence="1 2">
    <name type="scientific">Adineta steineri</name>
    <dbReference type="NCBI Taxonomy" id="433720"/>
    <lineage>
        <taxon>Eukaryota</taxon>
        <taxon>Metazoa</taxon>
        <taxon>Spiralia</taxon>
        <taxon>Gnathifera</taxon>
        <taxon>Rotifera</taxon>
        <taxon>Eurotatoria</taxon>
        <taxon>Bdelloidea</taxon>
        <taxon>Adinetida</taxon>
        <taxon>Adinetidae</taxon>
        <taxon>Adineta</taxon>
    </lineage>
</organism>